<keyword evidence="7" id="KW-1185">Reference proteome</keyword>
<gene>
    <name evidence="6" type="ORF">QV05_03790</name>
</gene>
<evidence type="ECO:0000256" key="4">
    <source>
        <dbReference type="ARBA" id="ARBA00023263"/>
    </source>
</evidence>
<keyword evidence="3 5" id="KW-0732">Signal</keyword>
<organism evidence="6 7">
    <name type="scientific">Gallibacterium genomosp. 1</name>
    <dbReference type="NCBI Taxonomy" id="155515"/>
    <lineage>
        <taxon>Bacteria</taxon>
        <taxon>Pseudomonadati</taxon>
        <taxon>Pseudomonadota</taxon>
        <taxon>Gammaproteobacteria</taxon>
        <taxon>Pasteurellales</taxon>
        <taxon>Pasteurellaceae</taxon>
        <taxon>Gallibacterium</taxon>
    </lineage>
</organism>
<comment type="subcellular location">
    <subcellularLocation>
        <location evidence="1">Fimbrium</location>
    </subcellularLocation>
</comment>
<dbReference type="InterPro" id="IPR008966">
    <property type="entry name" value="Adhesion_dom_sf"/>
</dbReference>
<dbReference type="PANTHER" id="PTHR33420">
    <property type="entry name" value="FIMBRIAL SUBUNIT ELFA-RELATED"/>
    <property type="match status" value="1"/>
</dbReference>
<evidence type="ECO:0000256" key="1">
    <source>
        <dbReference type="ARBA" id="ARBA00004561"/>
    </source>
</evidence>
<protein>
    <recommendedName>
        <fullName evidence="8">Fimbrial protein</fullName>
    </recommendedName>
</protein>
<dbReference type="SUPFAM" id="SSF49401">
    <property type="entry name" value="Bacterial adhesins"/>
    <property type="match status" value="1"/>
</dbReference>
<evidence type="ECO:0000256" key="2">
    <source>
        <dbReference type="ARBA" id="ARBA00006671"/>
    </source>
</evidence>
<dbReference type="InterPro" id="IPR039458">
    <property type="entry name" value="FimA-like"/>
</dbReference>
<reference evidence="6 7" key="1">
    <citation type="submission" date="2014-11" db="EMBL/GenBank/DDBJ databases">
        <title>Pan-genome of Gallibacterium spp.</title>
        <authorList>
            <person name="Kudirkiene E."/>
            <person name="Bojesen A.M."/>
        </authorList>
    </citation>
    <scope>NUCLEOTIDE SEQUENCE [LARGE SCALE GENOMIC DNA]</scope>
    <source>
        <strain evidence="6 7">Gerl. 2740/89</strain>
    </source>
</reference>
<proteinExistence type="inferred from homology"/>
<dbReference type="RefSeq" id="WP_065230856.1">
    <property type="nucleotide sequence ID" value="NZ_JTJQ01000009.1"/>
</dbReference>
<dbReference type="Pfam" id="PF16970">
    <property type="entry name" value="FimA"/>
    <property type="match status" value="1"/>
</dbReference>
<evidence type="ECO:0000313" key="6">
    <source>
        <dbReference type="EMBL" id="OBX02113.1"/>
    </source>
</evidence>
<comment type="similarity">
    <text evidence="2">Belongs to the fimbrial protein family.</text>
</comment>
<dbReference type="EMBL" id="JTJQ01000009">
    <property type="protein sequence ID" value="OBX02113.1"/>
    <property type="molecule type" value="Genomic_DNA"/>
</dbReference>
<comment type="caution">
    <text evidence="6">The sequence shown here is derived from an EMBL/GenBank/DDBJ whole genome shotgun (WGS) entry which is preliminary data.</text>
</comment>
<dbReference type="Proteomes" id="UP000092594">
    <property type="component" value="Unassembled WGS sequence"/>
</dbReference>
<dbReference type="Gene3D" id="2.60.40.1090">
    <property type="entry name" value="Fimbrial-type adhesion domain"/>
    <property type="match status" value="1"/>
</dbReference>
<name>A0AB36DXF4_9PAST</name>
<dbReference type="InterPro" id="IPR036937">
    <property type="entry name" value="Adhesion_dom_fimbrial_sf"/>
</dbReference>
<evidence type="ECO:0000256" key="3">
    <source>
        <dbReference type="ARBA" id="ARBA00022729"/>
    </source>
</evidence>
<keyword evidence="4" id="KW-0281">Fimbrium</keyword>
<feature type="signal peptide" evidence="5">
    <location>
        <begin position="1"/>
        <end position="23"/>
    </location>
</feature>
<evidence type="ECO:0008006" key="8">
    <source>
        <dbReference type="Google" id="ProtNLM"/>
    </source>
</evidence>
<dbReference type="PANTHER" id="PTHR33420:SF3">
    <property type="entry name" value="FIMBRIAL SUBUNIT ELFA"/>
    <property type="match status" value="1"/>
</dbReference>
<sequence>MKKLLLTTLITVGLGLSAQGAFAEAPEVLPANSGGVNFTGSVNDTTCKINGADGGNIQTVKLSPVSALVLQGAGKTAGDREFSIELSDCQATVGPVKTKASLDFKNDSNVDANGFLKNNATTGDAAGEVVLQLLQFDNTPINITTGWDSYTKDKDKFAIQDGKATLRYKVRYYATGNATAGAVQSRVNYTLAYE</sequence>
<accession>A0AB36DXF4</accession>
<dbReference type="GO" id="GO:0009289">
    <property type="term" value="C:pilus"/>
    <property type="evidence" value="ECO:0007669"/>
    <property type="project" value="UniProtKB-SubCell"/>
</dbReference>
<dbReference type="AlphaFoldDB" id="A0AB36DXF4"/>
<dbReference type="GO" id="GO:0043709">
    <property type="term" value="P:cell adhesion involved in single-species biofilm formation"/>
    <property type="evidence" value="ECO:0007669"/>
    <property type="project" value="TreeGrafter"/>
</dbReference>
<evidence type="ECO:0000313" key="7">
    <source>
        <dbReference type="Proteomes" id="UP000092594"/>
    </source>
</evidence>
<dbReference type="InterPro" id="IPR050263">
    <property type="entry name" value="Bact_Fimbrial_Adh_Pro"/>
</dbReference>
<feature type="chain" id="PRO_5044202356" description="Fimbrial protein" evidence="5">
    <location>
        <begin position="24"/>
        <end position="194"/>
    </location>
</feature>
<evidence type="ECO:0000256" key="5">
    <source>
        <dbReference type="SAM" id="SignalP"/>
    </source>
</evidence>